<sequence length="729" mass="80680">MLINFASLLLLLPVALACSPPAKGQNDTEPSPFVMGPDTPTDPETVSYFTNHLALNVNDLERSIEFYKNVFGFRHVFTFHLTPIFSVTYMAHSSGGKNGTGYQTTEEILREKNNGQGRLEMVYMNLTGKADIPGPSKRATTLSHIGIIVPNTTETQTRLERLGVEIYKKVGEPMPTSGPLSNPYSLGDTSNLSAKDFAEFQDAMSKLNSLNIFAADPDGNLLEILPAEEGNPFVGWQLFQDWRYAIDKDFVTSDGEPFPYADNGKRQWGSEIERFPFEEPQNGCVSSDGTRLAIAAGQNIHVFDTETWRSVCVLKGHTSTIDGLAFKPNDANTLVSSEESNYGKTPEDFKPATIVWNIDKAKDAPAPEDSSLGIVGAAAATAAVKKLEDLGVKLTEDDKAELEKSFLPDIIRAVAKRNVADNTRIHGRLNTSFQSENFSPSGKQMTYLPGDRPHSNGNAPWDIEICSTDNFKHVMTLKGHTDAIMWTGWSPDETLFASVAWDGTIRIWDAVDGREIHRFETDHQNWTGAFSPDSQYFVATDGSGTVRVYALHQDDTLHWEFKAGDRDPWRRTVSWHPNGKLIAVGGEDRGEILLLDVEKKEVIQKRILSTAAGQVDEELRSSMGSFIGVSEVRFVDRGNKLAVWAHGDSSIEVFDINRQAKWRFARGGTEDGPGADEWRDEKGKITNEGGSGMLVWEQRAKGELLLASLDFDAVRIWAVPLTADEVNDH</sequence>
<protein>
    <submittedName>
        <fullName evidence="1">Uncharacterized protein</fullName>
    </submittedName>
</protein>
<dbReference type="Proteomes" id="UP001148629">
    <property type="component" value="Unassembled WGS sequence"/>
</dbReference>
<evidence type="ECO:0000313" key="1">
    <source>
        <dbReference type="EMBL" id="KAJ3536448.1"/>
    </source>
</evidence>
<comment type="caution">
    <text evidence="1">The sequence shown here is derived from an EMBL/GenBank/DDBJ whole genome shotgun (WGS) entry which is preliminary data.</text>
</comment>
<accession>A0ACC1SBW6</accession>
<name>A0ACC1SBW6_9HYPO</name>
<gene>
    <name evidence="1" type="ORF">NM208_g6713</name>
</gene>
<dbReference type="EMBL" id="JANRMS010000642">
    <property type="protein sequence ID" value="KAJ3536448.1"/>
    <property type="molecule type" value="Genomic_DNA"/>
</dbReference>
<evidence type="ECO:0000313" key="2">
    <source>
        <dbReference type="Proteomes" id="UP001148629"/>
    </source>
</evidence>
<organism evidence="1 2">
    <name type="scientific">Fusarium decemcellulare</name>
    <dbReference type="NCBI Taxonomy" id="57161"/>
    <lineage>
        <taxon>Eukaryota</taxon>
        <taxon>Fungi</taxon>
        <taxon>Dikarya</taxon>
        <taxon>Ascomycota</taxon>
        <taxon>Pezizomycotina</taxon>
        <taxon>Sordariomycetes</taxon>
        <taxon>Hypocreomycetidae</taxon>
        <taxon>Hypocreales</taxon>
        <taxon>Nectriaceae</taxon>
        <taxon>Fusarium</taxon>
        <taxon>Fusarium decemcellulare species complex</taxon>
    </lineage>
</organism>
<reference evidence="1" key="1">
    <citation type="submission" date="2022-08" db="EMBL/GenBank/DDBJ databases">
        <title>Genome Sequence of Fusarium decemcellulare.</title>
        <authorList>
            <person name="Buettner E."/>
        </authorList>
    </citation>
    <scope>NUCLEOTIDE SEQUENCE</scope>
    <source>
        <strain evidence="1">Babe19</strain>
    </source>
</reference>
<proteinExistence type="predicted"/>
<keyword evidence="2" id="KW-1185">Reference proteome</keyword>